<dbReference type="KEGG" id="nbe:Back2_07840"/>
<name>A0A3G9IC66_9ACTN</name>
<protein>
    <submittedName>
        <fullName evidence="1">Uncharacterized protein</fullName>
    </submittedName>
</protein>
<reference evidence="1 2" key="1">
    <citation type="submission" date="2018-11" db="EMBL/GenBank/DDBJ databases">
        <title>Complete genome sequence of Nocardioides baekrokdamisoli strain KCTC 39748.</title>
        <authorList>
            <person name="Kang S.W."/>
            <person name="Lee K.C."/>
            <person name="Kim K.K."/>
            <person name="Kim J.S."/>
            <person name="Kim D.S."/>
            <person name="Ko S.H."/>
            <person name="Yang S.H."/>
            <person name="Shin Y.K."/>
            <person name="Lee J.S."/>
        </authorList>
    </citation>
    <scope>NUCLEOTIDE SEQUENCE [LARGE SCALE GENOMIC DNA]</scope>
    <source>
        <strain evidence="1 2">KCTC 39748</strain>
    </source>
</reference>
<gene>
    <name evidence="1" type="ORF">Back2_07840</name>
</gene>
<dbReference type="AlphaFoldDB" id="A0A3G9IC66"/>
<evidence type="ECO:0000313" key="2">
    <source>
        <dbReference type="Proteomes" id="UP000271573"/>
    </source>
</evidence>
<accession>A0A3G9IC66</accession>
<sequence>MLKLLGDRDDLVLNELVDGVEDLLLDVSQAIGLGKASHLVPFDLCQSGGGSPLRARHEALRKVCAHAGR</sequence>
<proteinExistence type="predicted"/>
<organism evidence="1 2">
    <name type="scientific">Nocardioides baekrokdamisoli</name>
    <dbReference type="NCBI Taxonomy" id="1804624"/>
    <lineage>
        <taxon>Bacteria</taxon>
        <taxon>Bacillati</taxon>
        <taxon>Actinomycetota</taxon>
        <taxon>Actinomycetes</taxon>
        <taxon>Propionibacteriales</taxon>
        <taxon>Nocardioidaceae</taxon>
        <taxon>Nocardioides</taxon>
    </lineage>
</organism>
<dbReference type="EMBL" id="AP019307">
    <property type="protein sequence ID" value="BBH16497.1"/>
    <property type="molecule type" value="Genomic_DNA"/>
</dbReference>
<dbReference type="Proteomes" id="UP000271573">
    <property type="component" value="Chromosome"/>
</dbReference>
<evidence type="ECO:0000313" key="1">
    <source>
        <dbReference type="EMBL" id="BBH16497.1"/>
    </source>
</evidence>
<keyword evidence="2" id="KW-1185">Reference proteome</keyword>